<evidence type="ECO:0000313" key="1">
    <source>
        <dbReference type="EMBL" id="HGW92963.1"/>
    </source>
</evidence>
<organism evidence="1">
    <name type="scientific">Oscillatoriales cyanobacterium SpSt-402</name>
    <dbReference type="NCBI Taxonomy" id="2282168"/>
    <lineage>
        <taxon>Bacteria</taxon>
        <taxon>Bacillati</taxon>
        <taxon>Cyanobacteriota</taxon>
        <taxon>Cyanophyceae</taxon>
        <taxon>Oscillatoriophycideae</taxon>
        <taxon>Oscillatoriales</taxon>
    </lineage>
</organism>
<gene>
    <name evidence="1" type="ORF">ENR47_01570</name>
</gene>
<dbReference type="Pfam" id="PF14105">
    <property type="entry name" value="DUF4278"/>
    <property type="match status" value="1"/>
</dbReference>
<sequence>MELSYQSVRYQSVPASTASVLSYRGVRYQATQSMIETVETKQTGKYRGVPMRFHSAKILPSVASFGMKYRGCQY</sequence>
<comment type="caution">
    <text evidence="1">The sequence shown here is derived from an EMBL/GenBank/DDBJ whole genome shotgun (WGS) entry which is preliminary data.</text>
</comment>
<dbReference type="AlphaFoldDB" id="A0A832H1C2"/>
<protein>
    <submittedName>
        <fullName evidence="1">DUF4278 domain-containing protein</fullName>
    </submittedName>
</protein>
<dbReference type="InterPro" id="IPR025458">
    <property type="entry name" value="DUF4278"/>
</dbReference>
<proteinExistence type="predicted"/>
<dbReference type="EMBL" id="DSRD01000101">
    <property type="protein sequence ID" value="HGW92963.1"/>
    <property type="molecule type" value="Genomic_DNA"/>
</dbReference>
<reference evidence="1" key="1">
    <citation type="journal article" date="2020" name="mSystems">
        <title>Genome- and Community-Level Interaction Insights into Carbon Utilization and Element Cycling Functions of Hydrothermarchaeota in Hydrothermal Sediment.</title>
        <authorList>
            <person name="Zhou Z."/>
            <person name="Liu Y."/>
            <person name="Xu W."/>
            <person name="Pan J."/>
            <person name="Luo Z.H."/>
            <person name="Li M."/>
        </authorList>
    </citation>
    <scope>NUCLEOTIDE SEQUENCE [LARGE SCALE GENOMIC DNA]</scope>
    <source>
        <strain evidence="1">SpSt-402</strain>
    </source>
</reference>
<accession>A0A832H1C2</accession>
<name>A0A832H1C2_9CYAN</name>